<dbReference type="Gene3D" id="3.40.50.1820">
    <property type="entry name" value="alpha/beta hydrolase"/>
    <property type="match status" value="1"/>
</dbReference>
<dbReference type="Pfam" id="PF20434">
    <property type="entry name" value="BD-FAE"/>
    <property type="match status" value="1"/>
</dbReference>
<dbReference type="PANTHER" id="PTHR48081">
    <property type="entry name" value="AB HYDROLASE SUPERFAMILY PROTEIN C4A8.06C"/>
    <property type="match status" value="1"/>
</dbReference>
<reference evidence="3 4" key="1">
    <citation type="submission" date="2023-08" db="EMBL/GenBank/DDBJ databases">
        <title>Rhodoferax potami sp. nov. and Rhodoferax mekongensis sp. nov., isolated from the Mekong River in Thailand.</title>
        <authorList>
            <person name="Kitikhun S."/>
            <person name="Charoenyingcharoen P."/>
            <person name="Siriarchawattana P."/>
            <person name="Likhitrattanapisal S."/>
            <person name="Nilsakha T."/>
            <person name="Chanpet A."/>
            <person name="Rattanawaree P."/>
            <person name="Ingsriswang S."/>
        </authorList>
    </citation>
    <scope>NUCLEOTIDE SEQUENCE [LARGE SCALE GENOMIC DNA]</scope>
    <source>
        <strain evidence="3 4">TBRC 17660</strain>
    </source>
</reference>
<dbReference type="SUPFAM" id="SSF53474">
    <property type="entry name" value="alpha/beta-Hydrolases"/>
    <property type="match status" value="1"/>
</dbReference>
<keyword evidence="1 3" id="KW-0378">Hydrolase</keyword>
<proteinExistence type="predicted"/>
<evidence type="ECO:0000256" key="1">
    <source>
        <dbReference type="ARBA" id="ARBA00022801"/>
    </source>
</evidence>
<evidence type="ECO:0000259" key="2">
    <source>
        <dbReference type="Pfam" id="PF20434"/>
    </source>
</evidence>
<dbReference type="InterPro" id="IPR049492">
    <property type="entry name" value="BD-FAE-like_dom"/>
</dbReference>
<evidence type="ECO:0000313" key="3">
    <source>
        <dbReference type="EMBL" id="MDT7517400.1"/>
    </source>
</evidence>
<evidence type="ECO:0000313" key="4">
    <source>
        <dbReference type="Proteomes" id="UP001321700"/>
    </source>
</evidence>
<feature type="domain" description="BD-FAE-like" evidence="2">
    <location>
        <begin position="68"/>
        <end position="181"/>
    </location>
</feature>
<keyword evidence="4" id="KW-1185">Reference proteome</keyword>
<accession>A0ABU3KIB0</accession>
<dbReference type="InterPro" id="IPR029058">
    <property type="entry name" value="AB_hydrolase_fold"/>
</dbReference>
<sequence length="304" mass="32599">MTTDLTFAPTHIPAQLPAAIQAALQAMGPVVAPQPTEVLFAPLHSKTVPQDVRIERDVPYGPDARNRLDIFTPLTGTGPLPVLLFVHGGAFMRGDRRIGDGTFHDNMGLWAARHGMVGVNMSYRLAPEHGWPCAQRDIQAAIQHLRTAPALSNRLGGPLVLMGHSAGAAHVAQYVAMPEFHQQVGVGVRAAVLLSGLFDPVTAEHNPPLKAYFGADATRYSERSAVPGLLKSAVPLWIGYAELDPPDFVQQAHQLGAALQRAGKPTPVHRLDGHSHMSELYAIGTADTSLSEPLIRFMQGAISL</sequence>
<dbReference type="PANTHER" id="PTHR48081:SF33">
    <property type="entry name" value="KYNURENINE FORMAMIDASE"/>
    <property type="match status" value="1"/>
</dbReference>
<dbReference type="InterPro" id="IPR050300">
    <property type="entry name" value="GDXG_lipolytic_enzyme"/>
</dbReference>
<dbReference type="GO" id="GO:0016787">
    <property type="term" value="F:hydrolase activity"/>
    <property type="evidence" value="ECO:0007669"/>
    <property type="project" value="UniProtKB-KW"/>
</dbReference>
<gene>
    <name evidence="3" type="ORF">RAE19_01360</name>
</gene>
<dbReference type="Proteomes" id="UP001321700">
    <property type="component" value="Unassembled WGS sequence"/>
</dbReference>
<comment type="caution">
    <text evidence="3">The sequence shown here is derived from an EMBL/GenBank/DDBJ whole genome shotgun (WGS) entry which is preliminary data.</text>
</comment>
<protein>
    <submittedName>
        <fullName evidence="3">Alpha/beta hydrolase</fullName>
    </submittedName>
</protein>
<organism evidence="3 4">
    <name type="scientific">Rhodoferax potami</name>
    <dbReference type="NCBI Taxonomy" id="3068338"/>
    <lineage>
        <taxon>Bacteria</taxon>
        <taxon>Pseudomonadati</taxon>
        <taxon>Pseudomonadota</taxon>
        <taxon>Betaproteobacteria</taxon>
        <taxon>Burkholderiales</taxon>
        <taxon>Comamonadaceae</taxon>
        <taxon>Rhodoferax</taxon>
    </lineage>
</organism>
<dbReference type="EMBL" id="JAVBIK010000001">
    <property type="protein sequence ID" value="MDT7517400.1"/>
    <property type="molecule type" value="Genomic_DNA"/>
</dbReference>
<dbReference type="RefSeq" id="WP_313873229.1">
    <property type="nucleotide sequence ID" value="NZ_JAVBIK010000001.1"/>
</dbReference>
<name>A0ABU3KIB0_9BURK</name>